<evidence type="ECO:0008006" key="3">
    <source>
        <dbReference type="Google" id="ProtNLM"/>
    </source>
</evidence>
<dbReference type="EMBL" id="LVJH01000002">
    <property type="protein sequence ID" value="OAB46066.1"/>
    <property type="molecule type" value="Genomic_DNA"/>
</dbReference>
<keyword evidence="2" id="KW-1185">Reference proteome</keyword>
<organism evidence="1 2">
    <name type="scientific">Paenibacillus glacialis</name>
    <dbReference type="NCBI Taxonomy" id="494026"/>
    <lineage>
        <taxon>Bacteria</taxon>
        <taxon>Bacillati</taxon>
        <taxon>Bacillota</taxon>
        <taxon>Bacilli</taxon>
        <taxon>Bacillales</taxon>
        <taxon>Paenibacillaceae</taxon>
        <taxon>Paenibacillus</taxon>
    </lineage>
</organism>
<gene>
    <name evidence="1" type="ORF">PGLA_01325</name>
</gene>
<accession>A0A168NRV8</accession>
<comment type="caution">
    <text evidence="1">The sequence shown here is derived from an EMBL/GenBank/DDBJ whole genome shotgun (WGS) entry which is preliminary data.</text>
</comment>
<dbReference type="Proteomes" id="UP000076967">
    <property type="component" value="Unassembled WGS sequence"/>
</dbReference>
<dbReference type="STRING" id="494026.PGLA_01325"/>
<protein>
    <recommendedName>
        <fullName evidence="3">ArpU family transcriptional regulator</fullName>
    </recommendedName>
</protein>
<evidence type="ECO:0000313" key="2">
    <source>
        <dbReference type="Proteomes" id="UP000076967"/>
    </source>
</evidence>
<reference evidence="1 2" key="1">
    <citation type="submission" date="2016-03" db="EMBL/GenBank/DDBJ databases">
        <title>Draft genome sequence of Paenibacillus glacialis DSM 22343.</title>
        <authorList>
            <person name="Shin S.-K."/>
            <person name="Yi H."/>
        </authorList>
    </citation>
    <scope>NUCLEOTIDE SEQUENCE [LARGE SCALE GENOMIC DNA]</scope>
    <source>
        <strain evidence="1 2">DSM 22343</strain>
    </source>
</reference>
<evidence type="ECO:0000313" key="1">
    <source>
        <dbReference type="EMBL" id="OAB46066.1"/>
    </source>
</evidence>
<sequence length="120" mass="13990">MNVVLSAVTKQDKQATKALLRDYAKMCQMVTGLSHKQDLTIQEQQVNKSYKHLVEHVLLAHSLILDDEVKRIIEHRYFKSRSYVLTSIQFRSIMSERTVDRRIEKGVCMITESLKLWGVI</sequence>
<name>A0A168NRV8_9BACL</name>
<dbReference type="AlphaFoldDB" id="A0A168NRV8"/>
<proteinExistence type="predicted"/>